<dbReference type="Bgee" id="ENSXETG00000037738">
    <property type="expression patterns" value="Expressed in neurula embryo and 5 other cell types or tissues"/>
</dbReference>
<evidence type="ECO:0000256" key="2">
    <source>
        <dbReference type="ARBA" id="ARBA00023157"/>
    </source>
</evidence>
<dbReference type="OMA" id="CTLDCDC"/>
<evidence type="ECO:0000313" key="7">
    <source>
        <dbReference type="RefSeq" id="XP_002941834.2"/>
    </source>
</evidence>
<reference evidence="7" key="3">
    <citation type="submission" date="2025-04" db="UniProtKB">
        <authorList>
            <consortium name="RefSeq"/>
        </authorList>
    </citation>
    <scope>IDENTIFICATION</scope>
    <source>
        <strain evidence="7">Nigerian</strain>
        <tissue evidence="7">Liver and blood</tissue>
    </source>
</reference>
<dbReference type="AGR" id="Xenbase:XB-GENE-29079007"/>
<dbReference type="Xenbase" id="XB-GENE-29079007">
    <property type="gene designation" value="LOC100487969"/>
</dbReference>
<feature type="signal peptide" evidence="3">
    <location>
        <begin position="1"/>
        <end position="23"/>
    </location>
</feature>
<dbReference type="SUPFAM" id="SSF57567">
    <property type="entry name" value="Serine protease inhibitors"/>
    <property type="match status" value="2"/>
</dbReference>
<keyword evidence="1 7" id="KW-0646">Protease inhibitor</keyword>
<dbReference type="AlphaFoldDB" id="A0A6I8QS70"/>
<dbReference type="PANTHER" id="PTHR23259">
    <property type="entry name" value="RIDDLE"/>
    <property type="match status" value="1"/>
</dbReference>
<keyword evidence="7" id="KW-0722">Serine protease inhibitor</keyword>
<dbReference type="Ensembl" id="ENSXETT00000085474">
    <property type="protein sequence ID" value="ENSXETP00000076129"/>
    <property type="gene ID" value="ENSXETG00000037738"/>
</dbReference>
<evidence type="ECO:0000259" key="4">
    <source>
        <dbReference type="Pfam" id="PF01826"/>
    </source>
</evidence>
<proteinExistence type="predicted"/>
<dbReference type="GeneTree" id="ENSGT01000000220143"/>
<keyword evidence="6" id="KW-1185">Reference proteome</keyword>
<evidence type="ECO:0000256" key="3">
    <source>
        <dbReference type="SAM" id="SignalP"/>
    </source>
</evidence>
<dbReference type="Proteomes" id="UP000008143">
    <property type="component" value="Chromosome 7"/>
</dbReference>
<keyword evidence="3" id="KW-0732">Signal</keyword>
<dbReference type="InterPro" id="IPR002919">
    <property type="entry name" value="TIL_dom"/>
</dbReference>
<dbReference type="InterPro" id="IPR051368">
    <property type="entry name" value="SerProtInhib-TIL_Domain"/>
</dbReference>
<dbReference type="KEGG" id="xtr:100487969"/>
<evidence type="ECO:0000313" key="8">
    <source>
        <dbReference type="Xenbase" id="XB-GENE-29079007"/>
    </source>
</evidence>
<dbReference type="Pfam" id="PF01826">
    <property type="entry name" value="TIL"/>
    <property type="match status" value="2"/>
</dbReference>
<dbReference type="PANTHER" id="PTHR23259:SF70">
    <property type="entry name" value="ACCESSORY GLAND PROTEIN ACP62F-RELATED"/>
    <property type="match status" value="1"/>
</dbReference>
<dbReference type="GO" id="GO:0004867">
    <property type="term" value="F:serine-type endopeptidase inhibitor activity"/>
    <property type="evidence" value="ECO:0007669"/>
    <property type="project" value="UniProtKB-KW"/>
</dbReference>
<evidence type="ECO:0000313" key="6">
    <source>
        <dbReference type="Proteomes" id="UP000008143"/>
    </source>
</evidence>
<dbReference type="CDD" id="cd19941">
    <property type="entry name" value="TIL"/>
    <property type="match status" value="2"/>
</dbReference>
<feature type="domain" description="TIL" evidence="4">
    <location>
        <begin position="37"/>
        <end position="94"/>
    </location>
</feature>
<organism evidence="5">
    <name type="scientific">Xenopus tropicalis</name>
    <name type="common">Western clawed frog</name>
    <name type="synonym">Silurana tropicalis</name>
    <dbReference type="NCBI Taxonomy" id="8364"/>
    <lineage>
        <taxon>Eukaryota</taxon>
        <taxon>Metazoa</taxon>
        <taxon>Chordata</taxon>
        <taxon>Craniata</taxon>
        <taxon>Vertebrata</taxon>
        <taxon>Euteleostomi</taxon>
        <taxon>Amphibia</taxon>
        <taxon>Batrachia</taxon>
        <taxon>Anura</taxon>
        <taxon>Pipoidea</taxon>
        <taxon>Pipidae</taxon>
        <taxon>Xenopodinae</taxon>
        <taxon>Xenopus</taxon>
        <taxon>Silurana</taxon>
    </lineage>
</organism>
<name>A0A6I8QS70_XENTR</name>
<gene>
    <name evidence="5 7 8" type="primary">LOC100487969</name>
</gene>
<evidence type="ECO:0000256" key="1">
    <source>
        <dbReference type="ARBA" id="ARBA00022690"/>
    </source>
</evidence>
<keyword evidence="2" id="KW-1015">Disulfide bond</keyword>
<dbReference type="GeneID" id="100487969"/>
<feature type="chain" id="PRO_5044633957" evidence="3">
    <location>
        <begin position="24"/>
        <end position="162"/>
    </location>
</feature>
<evidence type="ECO:0000313" key="5">
    <source>
        <dbReference type="Ensembl" id="ENSXETP00000076129"/>
    </source>
</evidence>
<reference evidence="5" key="1">
    <citation type="journal article" date="2010" name="Science">
        <title>The genome of the Western clawed frog Xenopus tropicalis.</title>
        <authorList>
            <person name="Hellsten U."/>
            <person name="Harland R.M."/>
            <person name="Gilchrist M.J."/>
            <person name="Hendrix D."/>
            <person name="Jurka J."/>
            <person name="Kapitonov V."/>
            <person name="Ovcharenko I."/>
            <person name="Putnam N.H."/>
            <person name="Shu S."/>
            <person name="Taher L."/>
            <person name="Blitz I.L."/>
            <person name="Blumberg B."/>
            <person name="Dichmann D.S."/>
            <person name="Dubchak I."/>
            <person name="Amaya E."/>
            <person name="Detter J.C."/>
            <person name="Fletcher R."/>
            <person name="Gerhard D.S."/>
            <person name="Goodstein D."/>
            <person name="Graves T."/>
            <person name="Grigoriev I.V."/>
            <person name="Grimwood J."/>
            <person name="Kawashima T."/>
            <person name="Lindquist E."/>
            <person name="Lucas S.M."/>
            <person name="Mead P.E."/>
            <person name="Mitros T."/>
            <person name="Ogino H."/>
            <person name="Ohta Y."/>
            <person name="Poliakov A.V."/>
            <person name="Pollet N."/>
            <person name="Robert J."/>
            <person name="Salamov A."/>
            <person name="Sater A.K."/>
            <person name="Schmutz J."/>
            <person name="Terry A."/>
            <person name="Vize P.D."/>
            <person name="Warren W.C."/>
            <person name="Wells D."/>
            <person name="Wills A."/>
            <person name="Wilson R.K."/>
            <person name="Zimmerman L.B."/>
            <person name="Zorn A.M."/>
            <person name="Grainger R."/>
            <person name="Grammer T."/>
            <person name="Khokha M.K."/>
            <person name="Richardson P.M."/>
            <person name="Rokhsar D.S."/>
        </authorList>
    </citation>
    <scope>NUCLEOTIDE SEQUENCE [LARGE SCALE GENOMIC DNA]</scope>
    <source>
        <strain evidence="5">Nigerian</strain>
    </source>
</reference>
<dbReference type="Gene3D" id="2.10.25.10">
    <property type="entry name" value="Laminin"/>
    <property type="match status" value="2"/>
</dbReference>
<accession>A0A6I8QS70</accession>
<reference evidence="5" key="2">
    <citation type="submission" date="2020-05" db="UniProtKB">
        <authorList>
            <consortium name="Ensembl"/>
        </authorList>
    </citation>
    <scope>IDENTIFICATION</scope>
</reference>
<protein>
    <submittedName>
        <fullName evidence="5 7">Serine protease inhibitor swm-1</fullName>
    </submittedName>
</protein>
<sequence length="162" mass="17723">MAFWVYCLVMHLLILSQTDPASAQANGNNDAPPEISCPPNMRYKGCKRNCFNTCDNLNSTSETCIGPCTLDCDCVDGFVFESDQSSVCVNVSTCKVSCPANMHFDSCVKTDRRTCAMLNSTPNSLPSCVQRCVCDEGFVIADDTEEKPKCIKISECSKIQSD</sequence>
<dbReference type="InterPro" id="IPR036084">
    <property type="entry name" value="Ser_inhib-like_sf"/>
</dbReference>
<dbReference type="OrthoDB" id="9879420at2759"/>
<feature type="domain" description="TIL" evidence="4">
    <location>
        <begin position="98"/>
        <end position="156"/>
    </location>
</feature>
<dbReference type="RefSeq" id="XP_002941834.2">
    <property type="nucleotide sequence ID" value="XM_002941788.3"/>
</dbReference>